<accession>A0A1X1EMU2</accession>
<keyword evidence="1" id="KW-0732">Signal</keyword>
<dbReference type="Proteomes" id="UP000193749">
    <property type="component" value="Unassembled WGS sequence"/>
</dbReference>
<evidence type="ECO:0000313" key="3">
    <source>
        <dbReference type="Proteomes" id="UP000193749"/>
    </source>
</evidence>
<gene>
    <name evidence="2" type="ORF">HA50_27035</name>
</gene>
<evidence type="ECO:0000256" key="1">
    <source>
        <dbReference type="SAM" id="SignalP"/>
    </source>
</evidence>
<proteinExistence type="predicted"/>
<dbReference type="EMBL" id="MLJI01000002">
    <property type="protein sequence ID" value="ORM90196.1"/>
    <property type="molecule type" value="Genomic_DNA"/>
</dbReference>
<organism evidence="2 3">
    <name type="scientific">Pantoea cypripedii</name>
    <name type="common">Pectobacterium cypripedii</name>
    <name type="synonym">Erwinia cypripedii</name>
    <dbReference type="NCBI Taxonomy" id="55209"/>
    <lineage>
        <taxon>Bacteria</taxon>
        <taxon>Pseudomonadati</taxon>
        <taxon>Pseudomonadota</taxon>
        <taxon>Gammaproteobacteria</taxon>
        <taxon>Enterobacterales</taxon>
        <taxon>Erwiniaceae</taxon>
        <taxon>Pantoea</taxon>
    </lineage>
</organism>
<name>A0A1X1EMU2_PANCY</name>
<keyword evidence="3" id="KW-1185">Reference proteome</keyword>
<evidence type="ECO:0000313" key="2">
    <source>
        <dbReference type="EMBL" id="ORM90196.1"/>
    </source>
</evidence>
<protein>
    <submittedName>
        <fullName evidence="2">Conjugal transfer protein</fullName>
    </submittedName>
</protein>
<reference evidence="2 3" key="1">
    <citation type="journal article" date="2017" name="Antonie Van Leeuwenhoek">
        <title>Phylogenomic resolution of the bacterial genus Pantoea and its relationship with Erwinia and Tatumella.</title>
        <authorList>
            <person name="Palmer M."/>
            <person name="Steenkamp E.T."/>
            <person name="Coetzee M.P."/>
            <person name="Chan W.Y."/>
            <person name="van Zyl E."/>
            <person name="De Maayer P."/>
            <person name="Coutinho T.A."/>
            <person name="Blom J."/>
            <person name="Smits T.H."/>
            <person name="Duffy B."/>
            <person name="Venter S.N."/>
        </authorList>
    </citation>
    <scope>NUCLEOTIDE SEQUENCE [LARGE SCALE GENOMIC DNA]</scope>
    <source>
        <strain evidence="2 3">LMG 2657</strain>
    </source>
</reference>
<feature type="signal peptide" evidence="1">
    <location>
        <begin position="1"/>
        <end position="23"/>
    </location>
</feature>
<comment type="caution">
    <text evidence="2">The sequence shown here is derived from an EMBL/GenBank/DDBJ whole genome shotgun (WGS) entry which is preliminary data.</text>
</comment>
<dbReference type="AlphaFoldDB" id="A0A1X1EMU2"/>
<feature type="chain" id="PRO_5012800900" evidence="1">
    <location>
        <begin position="24"/>
        <end position="117"/>
    </location>
</feature>
<sequence>MRYTMLKAGLLSGFVLFSAATTAATTCRAGNAAQAGSQAGYERARTAATAWSQRENNVSSSLQSCLSRIKKITVTVPEFPSLDEVLSKLENEICDAAVDKVNDQIPGNIDPWKNYTS</sequence>